<dbReference type="EMBL" id="JAMZMK010006393">
    <property type="protein sequence ID" value="KAI7749223.1"/>
    <property type="molecule type" value="Genomic_DNA"/>
</dbReference>
<evidence type="ECO:0000313" key="3">
    <source>
        <dbReference type="EMBL" id="KAI7749223.1"/>
    </source>
</evidence>
<dbReference type="Proteomes" id="UP001206925">
    <property type="component" value="Unassembled WGS sequence"/>
</dbReference>
<protein>
    <recommendedName>
        <fullName evidence="2">PI4-kinase N-terminal domain-containing protein</fullName>
    </recommendedName>
</protein>
<feature type="domain" description="PI4-kinase N-terminal" evidence="2">
    <location>
        <begin position="1"/>
        <end position="52"/>
    </location>
</feature>
<dbReference type="AlphaFoldDB" id="A0AAD5CVS1"/>
<accession>A0AAD5CVS1</accession>
<reference evidence="3" key="1">
    <citation type="submission" date="2022-06" db="EMBL/GenBank/DDBJ databases">
        <title>Uncovering the hologenomic basis of an extraordinary plant invasion.</title>
        <authorList>
            <person name="Bieker V.C."/>
            <person name="Martin M.D."/>
            <person name="Gilbert T."/>
            <person name="Hodgins K."/>
            <person name="Battlay P."/>
            <person name="Petersen B."/>
            <person name="Wilson J."/>
        </authorList>
    </citation>
    <scope>NUCLEOTIDE SEQUENCE</scope>
    <source>
        <strain evidence="3">AA19_3_7</strain>
        <tissue evidence="3">Leaf</tissue>
    </source>
</reference>
<sequence length="94" mass="10717">MFESVLKLSCEIIQYGWTKDPHAVDTFIKGLAANIRKHNDYEEEPQRAAVIIITKHEYPLDLLRVVLRHDNHMGCSNPFAPAVETTLNEHCIGC</sequence>
<dbReference type="Pfam" id="PF19274">
    <property type="entry name" value="PI4K_N"/>
    <property type="match status" value="1"/>
</dbReference>
<proteinExistence type="inferred from homology"/>
<comment type="caution">
    <text evidence="3">The sequence shown here is derived from an EMBL/GenBank/DDBJ whole genome shotgun (WGS) entry which is preliminary data.</text>
</comment>
<comment type="similarity">
    <text evidence="1">Belongs to the PI3/PI4-kinase family. Type III PI4K subfamily.</text>
</comment>
<dbReference type="InterPro" id="IPR045495">
    <property type="entry name" value="PI4K_N"/>
</dbReference>
<evidence type="ECO:0000259" key="2">
    <source>
        <dbReference type="Pfam" id="PF19274"/>
    </source>
</evidence>
<name>A0AAD5CVS1_AMBAR</name>
<evidence type="ECO:0000313" key="4">
    <source>
        <dbReference type="Proteomes" id="UP001206925"/>
    </source>
</evidence>
<gene>
    <name evidence="3" type="ORF">M8C21_002829</name>
</gene>
<evidence type="ECO:0000256" key="1">
    <source>
        <dbReference type="ARBA" id="ARBA00006209"/>
    </source>
</evidence>
<keyword evidence="4" id="KW-1185">Reference proteome</keyword>
<organism evidence="3 4">
    <name type="scientific">Ambrosia artemisiifolia</name>
    <name type="common">Common ragweed</name>
    <dbReference type="NCBI Taxonomy" id="4212"/>
    <lineage>
        <taxon>Eukaryota</taxon>
        <taxon>Viridiplantae</taxon>
        <taxon>Streptophyta</taxon>
        <taxon>Embryophyta</taxon>
        <taxon>Tracheophyta</taxon>
        <taxon>Spermatophyta</taxon>
        <taxon>Magnoliopsida</taxon>
        <taxon>eudicotyledons</taxon>
        <taxon>Gunneridae</taxon>
        <taxon>Pentapetalae</taxon>
        <taxon>asterids</taxon>
        <taxon>campanulids</taxon>
        <taxon>Asterales</taxon>
        <taxon>Asteraceae</taxon>
        <taxon>Asteroideae</taxon>
        <taxon>Heliantheae alliance</taxon>
        <taxon>Heliantheae</taxon>
        <taxon>Ambrosia</taxon>
    </lineage>
</organism>